<dbReference type="PANTHER" id="PTHR48207:SF3">
    <property type="entry name" value="SUCCINATE--HYDROXYMETHYLGLUTARATE COA-TRANSFERASE"/>
    <property type="match status" value="1"/>
</dbReference>
<dbReference type="InterPro" id="IPR050483">
    <property type="entry name" value="CoA-transferase_III_domain"/>
</dbReference>
<dbReference type="GO" id="GO:0008410">
    <property type="term" value="F:CoA-transferase activity"/>
    <property type="evidence" value="ECO:0007669"/>
    <property type="project" value="TreeGrafter"/>
</dbReference>
<dbReference type="InterPro" id="IPR023606">
    <property type="entry name" value="CoA-Trfase_III_dom_1_sf"/>
</dbReference>
<dbReference type="Proteomes" id="UP000008207">
    <property type="component" value="Chromosome"/>
</dbReference>
<evidence type="ECO:0000313" key="2">
    <source>
        <dbReference type="EMBL" id="ACL58391.1"/>
    </source>
</evidence>
<dbReference type="OrthoDB" id="9806585at2"/>
<dbReference type="RefSeq" id="WP_015930051.1">
    <property type="nucleotide sequence ID" value="NC_011894.1"/>
</dbReference>
<protein>
    <submittedName>
        <fullName evidence="2">L-carnitine dehydratase/bile acid-inducible protein F</fullName>
    </submittedName>
</protein>
<organism evidence="2 3">
    <name type="scientific">Methylobacterium nodulans (strain LMG 21967 / CNCM I-2342 / ORS 2060)</name>
    <dbReference type="NCBI Taxonomy" id="460265"/>
    <lineage>
        <taxon>Bacteria</taxon>
        <taxon>Pseudomonadati</taxon>
        <taxon>Pseudomonadota</taxon>
        <taxon>Alphaproteobacteria</taxon>
        <taxon>Hyphomicrobiales</taxon>
        <taxon>Methylobacteriaceae</taxon>
        <taxon>Methylobacterium</taxon>
    </lineage>
</organism>
<accession>B8INM5</accession>
<dbReference type="InterPro" id="IPR044855">
    <property type="entry name" value="CoA-Trfase_III_dom3_sf"/>
</dbReference>
<dbReference type="PANTHER" id="PTHR48207">
    <property type="entry name" value="SUCCINATE--HYDROXYMETHYLGLUTARATE COA-TRANSFERASE"/>
    <property type="match status" value="1"/>
</dbReference>
<dbReference type="AlphaFoldDB" id="B8INM5"/>
<gene>
    <name evidence="2" type="ordered locus">Mnod_3480</name>
</gene>
<sequence>MTTTPTAAQAAAPAAHPLERTLDGLRVIDFSQVAAGPLSTMILADLGADVIKIEPPTGDIGRTLGPPFIEGESTVFLSLNRNKRSVTLDLKCEEGRARARALIATADILVESFRPGVADRLGIGFQAARAINPRLIYCSISAYGQHGSWSHKPGVDGVVQAVSGLMSVIGHEGEPPSKVQAPIIDMVTGYHAALAILAAVNQRAAGSVPGHLDVNMFTSAVMLQQVTLSSYLTTGELPVRCGSGAPYATPNEAYQTADGYVLVAAYQPERWRRLCVALDRPDLADDPRFGTLSERMANRDALTAELTGAFRHRPTGEWVARLEGADIICAAVSDYDDVASLPLLAESGVLTTVHHPAAGHIVMPGFAIGGRSMAARRPPPRLGEHNSLLNEGPLPKLPALADTCRG</sequence>
<dbReference type="STRING" id="460265.Mnod_3480"/>
<dbReference type="Gene3D" id="3.30.1540.10">
    <property type="entry name" value="formyl-coa transferase, domain 3"/>
    <property type="match status" value="1"/>
</dbReference>
<dbReference type="KEGG" id="mno:Mnod_3480"/>
<dbReference type="Gene3D" id="3.40.50.10540">
    <property type="entry name" value="Crotonobetainyl-coa:carnitine coa-transferase, domain 1"/>
    <property type="match status" value="1"/>
</dbReference>
<evidence type="ECO:0000256" key="1">
    <source>
        <dbReference type="ARBA" id="ARBA00022679"/>
    </source>
</evidence>
<dbReference type="SUPFAM" id="SSF89796">
    <property type="entry name" value="CoA-transferase family III (CaiB/BaiF)"/>
    <property type="match status" value="1"/>
</dbReference>
<dbReference type="eggNOG" id="COG1804">
    <property type="taxonomic scope" value="Bacteria"/>
</dbReference>
<name>B8INM5_METNO</name>
<keyword evidence="1" id="KW-0808">Transferase</keyword>
<reference evidence="2 3" key="1">
    <citation type="submission" date="2009-01" db="EMBL/GenBank/DDBJ databases">
        <title>Complete sequence of chromosome of Methylobacterium nodulans ORS 2060.</title>
        <authorList>
            <consortium name="US DOE Joint Genome Institute"/>
            <person name="Lucas S."/>
            <person name="Copeland A."/>
            <person name="Lapidus A."/>
            <person name="Glavina del Rio T."/>
            <person name="Dalin E."/>
            <person name="Tice H."/>
            <person name="Bruce D."/>
            <person name="Goodwin L."/>
            <person name="Pitluck S."/>
            <person name="Sims D."/>
            <person name="Brettin T."/>
            <person name="Detter J.C."/>
            <person name="Han C."/>
            <person name="Larimer F."/>
            <person name="Land M."/>
            <person name="Hauser L."/>
            <person name="Kyrpides N."/>
            <person name="Ivanova N."/>
            <person name="Marx C.J."/>
            <person name="Richardson P."/>
        </authorList>
    </citation>
    <scope>NUCLEOTIDE SEQUENCE [LARGE SCALE GENOMIC DNA]</scope>
    <source>
        <strain evidence="3">LMG 21967 / CNCM I-2342 / ORS 2060</strain>
    </source>
</reference>
<proteinExistence type="predicted"/>
<evidence type="ECO:0000313" key="3">
    <source>
        <dbReference type="Proteomes" id="UP000008207"/>
    </source>
</evidence>
<dbReference type="InterPro" id="IPR003673">
    <property type="entry name" value="CoA-Trfase_fam_III"/>
</dbReference>
<dbReference type="HOGENOM" id="CLU_033975_0_0_5"/>
<dbReference type="Pfam" id="PF02515">
    <property type="entry name" value="CoA_transf_3"/>
    <property type="match status" value="1"/>
</dbReference>
<keyword evidence="3" id="KW-1185">Reference proteome</keyword>
<dbReference type="EMBL" id="CP001349">
    <property type="protein sequence ID" value="ACL58391.1"/>
    <property type="molecule type" value="Genomic_DNA"/>
</dbReference>